<evidence type="ECO:0000313" key="2">
    <source>
        <dbReference type="EMBL" id="MPD01407.1"/>
    </source>
</evidence>
<proteinExistence type="predicted"/>
<comment type="caution">
    <text evidence="2">The sequence shown here is derived from an EMBL/GenBank/DDBJ whole genome shotgun (WGS) entry which is preliminary data.</text>
</comment>
<accession>A0A5B7K4E4</accession>
<protein>
    <submittedName>
        <fullName evidence="2">Uncharacterized protein</fullName>
    </submittedName>
</protein>
<name>A0A5B7K4E4_PORTR</name>
<dbReference type="Proteomes" id="UP000324222">
    <property type="component" value="Unassembled WGS sequence"/>
</dbReference>
<dbReference type="AlphaFoldDB" id="A0A5B7K4E4"/>
<gene>
    <name evidence="2" type="ORF">E2C01_096933</name>
</gene>
<feature type="compositionally biased region" description="Basic and acidic residues" evidence="1">
    <location>
        <begin position="13"/>
        <end position="23"/>
    </location>
</feature>
<feature type="compositionally biased region" description="Basic and acidic residues" evidence="1">
    <location>
        <begin position="102"/>
        <end position="114"/>
    </location>
</feature>
<reference evidence="2 3" key="1">
    <citation type="submission" date="2019-05" db="EMBL/GenBank/DDBJ databases">
        <title>Another draft genome of Portunus trituberculatus and its Hox gene families provides insights of decapod evolution.</title>
        <authorList>
            <person name="Jeong J.-H."/>
            <person name="Song I."/>
            <person name="Kim S."/>
            <person name="Choi T."/>
            <person name="Kim D."/>
            <person name="Ryu S."/>
            <person name="Kim W."/>
        </authorList>
    </citation>
    <scope>NUCLEOTIDE SEQUENCE [LARGE SCALE GENOMIC DNA]</scope>
    <source>
        <tissue evidence="2">Muscle</tissue>
    </source>
</reference>
<feature type="region of interest" description="Disordered" evidence="1">
    <location>
        <begin position="1"/>
        <end position="114"/>
    </location>
</feature>
<evidence type="ECO:0000256" key="1">
    <source>
        <dbReference type="SAM" id="MobiDB-lite"/>
    </source>
</evidence>
<evidence type="ECO:0000313" key="3">
    <source>
        <dbReference type="Proteomes" id="UP000324222"/>
    </source>
</evidence>
<feature type="compositionally biased region" description="Basic and acidic residues" evidence="1">
    <location>
        <begin position="30"/>
        <end position="94"/>
    </location>
</feature>
<dbReference type="EMBL" id="VSRR010127023">
    <property type="protein sequence ID" value="MPD01407.1"/>
    <property type="molecule type" value="Genomic_DNA"/>
</dbReference>
<organism evidence="2 3">
    <name type="scientific">Portunus trituberculatus</name>
    <name type="common">Swimming crab</name>
    <name type="synonym">Neptunus trituberculatus</name>
    <dbReference type="NCBI Taxonomy" id="210409"/>
    <lineage>
        <taxon>Eukaryota</taxon>
        <taxon>Metazoa</taxon>
        <taxon>Ecdysozoa</taxon>
        <taxon>Arthropoda</taxon>
        <taxon>Crustacea</taxon>
        <taxon>Multicrustacea</taxon>
        <taxon>Malacostraca</taxon>
        <taxon>Eumalacostraca</taxon>
        <taxon>Eucarida</taxon>
        <taxon>Decapoda</taxon>
        <taxon>Pleocyemata</taxon>
        <taxon>Brachyura</taxon>
        <taxon>Eubrachyura</taxon>
        <taxon>Portunoidea</taxon>
        <taxon>Portunidae</taxon>
        <taxon>Portuninae</taxon>
        <taxon>Portunus</taxon>
    </lineage>
</organism>
<sequence>MSLRPHPFWFPSTEHEATAHTRPDQTITRPDLKTQDTRSSQDHNTRPDHCKTRPSQDHNTKHTTQENNTRPDHTTRLDHHKTTPDHDRTPDHTINKQGSHRKPPEPHKAVSDKR</sequence>
<keyword evidence="3" id="KW-1185">Reference proteome</keyword>